<accession>A0A6P3WBN2</accession>
<gene>
    <name evidence="4" type="primary">LOC105909825</name>
</gene>
<evidence type="ECO:0000313" key="4">
    <source>
        <dbReference type="RefSeq" id="XP_012693943.1"/>
    </source>
</evidence>
<comment type="similarity">
    <text evidence="1">Belongs to the dysbindin family.</text>
</comment>
<dbReference type="GO" id="GO:0005737">
    <property type="term" value="C:cytoplasm"/>
    <property type="evidence" value="ECO:0007669"/>
    <property type="project" value="InterPro"/>
</dbReference>
<organism evidence="3 4">
    <name type="scientific">Clupea harengus</name>
    <name type="common">Atlantic herring</name>
    <dbReference type="NCBI Taxonomy" id="7950"/>
    <lineage>
        <taxon>Eukaryota</taxon>
        <taxon>Metazoa</taxon>
        <taxon>Chordata</taxon>
        <taxon>Craniata</taxon>
        <taxon>Vertebrata</taxon>
        <taxon>Euteleostomi</taxon>
        <taxon>Actinopterygii</taxon>
        <taxon>Neopterygii</taxon>
        <taxon>Teleostei</taxon>
        <taxon>Clupei</taxon>
        <taxon>Clupeiformes</taxon>
        <taxon>Clupeoidei</taxon>
        <taxon>Clupeidae</taxon>
        <taxon>Clupea</taxon>
    </lineage>
</organism>
<dbReference type="Proteomes" id="UP000515152">
    <property type="component" value="Chromosome 5"/>
</dbReference>
<dbReference type="PANTHER" id="PTHR16294">
    <property type="entry name" value="DYSTROBREVIN BINDING PROTEIN 1 DYSBINDIN"/>
    <property type="match status" value="1"/>
</dbReference>
<feature type="compositionally biased region" description="Acidic residues" evidence="2">
    <location>
        <begin position="115"/>
        <end position="126"/>
    </location>
</feature>
<evidence type="ECO:0000256" key="1">
    <source>
        <dbReference type="ARBA" id="ARBA00008686"/>
    </source>
</evidence>
<dbReference type="Pfam" id="PF04440">
    <property type="entry name" value="Dysbindin"/>
    <property type="match status" value="1"/>
</dbReference>
<dbReference type="InterPro" id="IPR007531">
    <property type="entry name" value="Dysbindin"/>
</dbReference>
<dbReference type="GeneID" id="105909825"/>
<proteinExistence type="inferred from homology"/>
<protein>
    <submittedName>
        <fullName evidence="4">Dysbindin-like</fullName>
    </submittedName>
</protein>
<feature type="compositionally biased region" description="Basic and acidic residues" evidence="2">
    <location>
        <begin position="13"/>
        <end position="25"/>
    </location>
</feature>
<dbReference type="RefSeq" id="XP_012693943.1">
    <property type="nucleotide sequence ID" value="XM_012838489.3"/>
</dbReference>
<dbReference type="AlphaFoldDB" id="A0A6P3WBN2"/>
<dbReference type="PANTHER" id="PTHR16294:SF7">
    <property type="entry name" value="DYSBINDIN DOMAIN-CONTAINING PROTEIN 2"/>
    <property type="match status" value="1"/>
</dbReference>
<feature type="region of interest" description="Disordered" evidence="2">
    <location>
        <begin position="1"/>
        <end position="31"/>
    </location>
</feature>
<reference evidence="4" key="1">
    <citation type="submission" date="2025-08" db="UniProtKB">
        <authorList>
            <consortium name="RefSeq"/>
        </authorList>
    </citation>
    <scope>IDENTIFICATION</scope>
</reference>
<evidence type="ECO:0000256" key="2">
    <source>
        <dbReference type="SAM" id="MobiDB-lite"/>
    </source>
</evidence>
<sequence length="197" mass="21730">MSASAANLQHKRQPSDTEHAQRVSEMDGSQQMKLRERQRFFFEEVFQHDVDVYRSSSHLQIDYKRPPIGSISSMEVNVDMLEQLELLDLSDQDALDVFFSAAGDDGVLASSLPGQEEEEEEEEPGEDGFTLHVPNSSSVKSRISSTSSAASYDSQGTNGEGAETPTIQSEDEEGHSDNLLLTPTGMDEKKAPPFFSP</sequence>
<keyword evidence="3" id="KW-1185">Reference proteome</keyword>
<name>A0A6P3WBN2_CLUHA</name>
<dbReference type="OrthoDB" id="8951733at2759"/>
<evidence type="ECO:0000313" key="3">
    <source>
        <dbReference type="Proteomes" id="UP000515152"/>
    </source>
</evidence>
<feature type="region of interest" description="Disordered" evidence="2">
    <location>
        <begin position="108"/>
        <end position="197"/>
    </location>
</feature>
<dbReference type="KEGG" id="char:105909825"/>
<feature type="compositionally biased region" description="Low complexity" evidence="2">
    <location>
        <begin position="136"/>
        <end position="154"/>
    </location>
</feature>